<dbReference type="AlphaFoldDB" id="A0A9D4APP7"/>
<name>A0A9D4APP7_9SAUR</name>
<evidence type="ECO:0000313" key="1">
    <source>
        <dbReference type="EMBL" id="KAH1171177.1"/>
    </source>
</evidence>
<keyword evidence="2" id="KW-1185">Reference proteome</keyword>
<dbReference type="Proteomes" id="UP000827986">
    <property type="component" value="Unassembled WGS sequence"/>
</dbReference>
<dbReference type="EMBL" id="JAHDVG010000483">
    <property type="protein sequence ID" value="KAH1171177.1"/>
    <property type="molecule type" value="Genomic_DNA"/>
</dbReference>
<reference evidence="1" key="1">
    <citation type="submission" date="2021-09" db="EMBL/GenBank/DDBJ databases">
        <title>The genome of Mauremys mutica provides insights into the evolution of semi-aquatic lifestyle.</title>
        <authorList>
            <person name="Gong S."/>
            <person name="Gao Y."/>
        </authorList>
    </citation>
    <scope>NUCLEOTIDE SEQUENCE</scope>
    <source>
        <strain evidence="1">MM-2020</strain>
        <tissue evidence="1">Muscle</tissue>
    </source>
</reference>
<evidence type="ECO:0000313" key="2">
    <source>
        <dbReference type="Proteomes" id="UP000827986"/>
    </source>
</evidence>
<gene>
    <name evidence="1" type="ORF">KIL84_006795</name>
</gene>
<comment type="caution">
    <text evidence="1">The sequence shown here is derived from an EMBL/GenBank/DDBJ whole genome shotgun (WGS) entry which is preliminary data.</text>
</comment>
<protein>
    <submittedName>
        <fullName evidence="1">Uncharacterized protein</fullName>
    </submittedName>
</protein>
<accession>A0A9D4APP7</accession>
<proteinExistence type="predicted"/>
<sequence length="119" mass="13854">MALSTHYQTITMCSLLKLTLTSIQKLKRVQNSAAYFLSRISHFKYISPVLHYLHRLALGFWEHFKVLILTYKALLNGLGSAYLRDPHPYAILQQLRSAEAFKLQLPWLREKQLLAGHFL</sequence>
<organism evidence="1 2">
    <name type="scientific">Mauremys mutica</name>
    <name type="common">yellowpond turtle</name>
    <dbReference type="NCBI Taxonomy" id="74926"/>
    <lineage>
        <taxon>Eukaryota</taxon>
        <taxon>Metazoa</taxon>
        <taxon>Chordata</taxon>
        <taxon>Craniata</taxon>
        <taxon>Vertebrata</taxon>
        <taxon>Euteleostomi</taxon>
        <taxon>Archelosauria</taxon>
        <taxon>Testudinata</taxon>
        <taxon>Testudines</taxon>
        <taxon>Cryptodira</taxon>
        <taxon>Durocryptodira</taxon>
        <taxon>Testudinoidea</taxon>
        <taxon>Geoemydidae</taxon>
        <taxon>Geoemydinae</taxon>
        <taxon>Mauremys</taxon>
    </lineage>
</organism>